<keyword evidence="3" id="KW-1185">Reference proteome</keyword>
<evidence type="ECO:0000256" key="1">
    <source>
        <dbReference type="SAM" id="SignalP"/>
    </source>
</evidence>
<organism evidence="2 3">
    <name type="scientific">Paracoccus fistulariae</name>
    <dbReference type="NCBI Taxonomy" id="658446"/>
    <lineage>
        <taxon>Bacteria</taxon>
        <taxon>Pseudomonadati</taxon>
        <taxon>Pseudomonadota</taxon>
        <taxon>Alphaproteobacteria</taxon>
        <taxon>Rhodobacterales</taxon>
        <taxon>Paracoccaceae</taxon>
        <taxon>Paracoccus</taxon>
    </lineage>
</organism>
<name>A0ABY7SLA9_9RHOB</name>
<dbReference type="Proteomes" id="UP001219349">
    <property type="component" value="Chromosome"/>
</dbReference>
<accession>A0ABY7SLA9</accession>
<reference evidence="2 3" key="1">
    <citation type="submission" date="2021-01" db="EMBL/GenBank/DDBJ databases">
        <title>Biogeographic distribution of Paracoccus.</title>
        <authorList>
            <person name="Hollensteiner J."/>
            <person name="Leineberger J."/>
            <person name="Brinkhoff T."/>
            <person name="Daniel R."/>
        </authorList>
    </citation>
    <scope>NUCLEOTIDE SEQUENCE [LARGE SCALE GENOMIC DNA]</scope>
    <source>
        <strain evidence="2 3">KCTC 22803</strain>
    </source>
</reference>
<keyword evidence="1" id="KW-0732">Signal</keyword>
<sequence length="159" mass="16365">MSIRQLSRRQTMLGLATILATTSGASLAASGQAAAPNLLRIVKDPNCGCCVTWAELAVEAGFDIEVSETSDYGGMKRAANVPEALWSCHTARIGGYVIEGHVPFAAIRHLLDQRPDITGIAVPGMPDGSPGMGGGVDATARVTAWGGTAGAAHPFAFES</sequence>
<dbReference type="InterPro" id="IPR006311">
    <property type="entry name" value="TAT_signal"/>
</dbReference>
<dbReference type="PROSITE" id="PS51318">
    <property type="entry name" value="TAT"/>
    <property type="match status" value="1"/>
</dbReference>
<proteinExistence type="predicted"/>
<protein>
    <submittedName>
        <fullName evidence="2">CopG family transcriptional regulator</fullName>
    </submittedName>
</protein>
<gene>
    <name evidence="2" type="ORF">JHX87_02855</name>
</gene>
<feature type="chain" id="PRO_5046330116" evidence="1">
    <location>
        <begin position="29"/>
        <end position="159"/>
    </location>
</feature>
<dbReference type="EMBL" id="CP067136">
    <property type="protein sequence ID" value="WCR07790.1"/>
    <property type="molecule type" value="Genomic_DNA"/>
</dbReference>
<evidence type="ECO:0000313" key="3">
    <source>
        <dbReference type="Proteomes" id="UP001219349"/>
    </source>
</evidence>
<evidence type="ECO:0000313" key="2">
    <source>
        <dbReference type="EMBL" id="WCR07790.1"/>
    </source>
</evidence>
<feature type="signal peptide" evidence="1">
    <location>
        <begin position="1"/>
        <end position="28"/>
    </location>
</feature>
<dbReference type="RefSeq" id="WP_271886337.1">
    <property type="nucleotide sequence ID" value="NZ_CP067136.1"/>
</dbReference>
<dbReference type="Pfam" id="PF04214">
    <property type="entry name" value="DUF411"/>
    <property type="match status" value="1"/>
</dbReference>
<dbReference type="InterPro" id="IPR007332">
    <property type="entry name" value="DUF411"/>
</dbReference>